<keyword evidence="5" id="KW-0472">Membrane</keyword>
<keyword evidence="5" id="KW-0812">Transmembrane</keyword>
<dbReference type="InterPro" id="IPR044859">
    <property type="entry name" value="Allene_oxi_cyc_Dirigent"/>
</dbReference>
<comment type="similarity">
    <text evidence="1 4">Belongs to the plant dirigent protein family.</text>
</comment>
<gene>
    <name evidence="6" type="ORF">G4B88_031391</name>
</gene>
<dbReference type="PANTHER" id="PTHR21495">
    <property type="entry name" value="NUCLEOPORIN-RELATED"/>
    <property type="match status" value="1"/>
</dbReference>
<organism evidence="6 7">
    <name type="scientific">Cannabis sativa</name>
    <name type="common">Hemp</name>
    <name type="synonym">Marijuana</name>
    <dbReference type="NCBI Taxonomy" id="3483"/>
    <lineage>
        <taxon>Eukaryota</taxon>
        <taxon>Viridiplantae</taxon>
        <taxon>Streptophyta</taxon>
        <taxon>Embryophyta</taxon>
        <taxon>Tracheophyta</taxon>
        <taxon>Spermatophyta</taxon>
        <taxon>Magnoliopsida</taxon>
        <taxon>eudicotyledons</taxon>
        <taxon>Gunneridae</taxon>
        <taxon>Pentapetalae</taxon>
        <taxon>rosids</taxon>
        <taxon>fabids</taxon>
        <taxon>Rosales</taxon>
        <taxon>Cannabaceae</taxon>
        <taxon>Cannabis</taxon>
    </lineage>
</organism>
<comment type="subunit">
    <text evidence="2 4">Homodimer.</text>
</comment>
<proteinExistence type="inferred from homology"/>
<dbReference type="Proteomes" id="UP000583929">
    <property type="component" value="Unassembled WGS sequence"/>
</dbReference>
<dbReference type="Gene3D" id="2.40.480.10">
    <property type="entry name" value="Allene oxide cyclase-like"/>
    <property type="match status" value="2"/>
</dbReference>
<dbReference type="EMBL" id="JAATIQ010000266">
    <property type="protein sequence ID" value="KAF4366022.1"/>
    <property type="molecule type" value="Genomic_DNA"/>
</dbReference>
<comment type="subcellular location">
    <subcellularLocation>
        <location evidence="4">Secreted</location>
        <location evidence="4">Extracellular space</location>
        <location evidence="4">Apoplast</location>
    </subcellularLocation>
</comment>
<name>A0A7J6F5N2_CANSA</name>
<comment type="caution">
    <text evidence="6">The sequence shown here is derived from an EMBL/GenBank/DDBJ whole genome shotgun (WGS) entry which is preliminary data.</text>
</comment>
<evidence type="ECO:0000256" key="2">
    <source>
        <dbReference type="ARBA" id="ARBA00011738"/>
    </source>
</evidence>
<evidence type="ECO:0000256" key="3">
    <source>
        <dbReference type="ARBA" id="ARBA00022525"/>
    </source>
</evidence>
<dbReference type="GO" id="GO:0048046">
    <property type="term" value="C:apoplast"/>
    <property type="evidence" value="ECO:0007669"/>
    <property type="project" value="UniProtKB-SubCell"/>
</dbReference>
<keyword evidence="7" id="KW-1185">Reference proteome</keyword>
<keyword evidence="4" id="KW-0052">Apoplast</keyword>
<dbReference type="Pfam" id="PF03018">
    <property type="entry name" value="Dirigent"/>
    <property type="match status" value="2"/>
</dbReference>
<evidence type="ECO:0000256" key="4">
    <source>
        <dbReference type="RuleBase" id="RU363099"/>
    </source>
</evidence>
<feature type="transmembrane region" description="Helical" evidence="5">
    <location>
        <begin position="110"/>
        <end position="130"/>
    </location>
</feature>
<evidence type="ECO:0000313" key="7">
    <source>
        <dbReference type="Proteomes" id="UP000583929"/>
    </source>
</evidence>
<keyword evidence="3 4" id="KW-0964">Secreted</keyword>
<accession>A0A7J6F5N2</accession>
<comment type="function">
    <text evidence="4">Dirigent proteins impart stereoselectivity on the phenoxy radical-coupling reaction, yielding optically active lignans from two molecules of coniferyl alcohol in the biosynthesis of lignans, flavonolignans, and alkaloids and thus plays a central role in plant secondary metabolism.</text>
</comment>
<protein>
    <recommendedName>
        <fullName evidence="4">Dirigent protein</fullName>
    </recommendedName>
</protein>
<evidence type="ECO:0000256" key="1">
    <source>
        <dbReference type="ARBA" id="ARBA00010746"/>
    </source>
</evidence>
<sequence>MAIVRPPKNTSKNGFGFISMIDNALTEGPELSSKLLGKAQGFYGLASQTDGALVMAMNFHIIQGKYNGSTLTILGRNQVSDKVREMPVIGGSGLFRFANGYAHANNNCQFYTLTLLFISSLCILSIALIIKEDQNNKSFAKTLDPNTLNLNKQQKLTQFHFYWHDIVSGKKPSSVMVIPPQANYSSTSFGMVAMIDDPLTEGPELSSKIVGKAQGFYGSASQEEVGLIMAMNFAFSEGKYNGSTITILGRNTVFSKVREMPVIGGSGMFRFARGYVQARTHQFTPSSGDAIVEYNVFVLHY</sequence>
<evidence type="ECO:0000256" key="5">
    <source>
        <dbReference type="SAM" id="Phobius"/>
    </source>
</evidence>
<reference evidence="6 7" key="1">
    <citation type="journal article" date="2020" name="bioRxiv">
        <title>Sequence and annotation of 42 cannabis genomes reveals extensive copy number variation in cannabinoid synthesis and pathogen resistance genes.</title>
        <authorList>
            <person name="Mckernan K.J."/>
            <person name="Helbert Y."/>
            <person name="Kane L.T."/>
            <person name="Ebling H."/>
            <person name="Zhang L."/>
            <person name="Liu B."/>
            <person name="Eaton Z."/>
            <person name="Mclaughlin S."/>
            <person name="Kingan S."/>
            <person name="Baybayan P."/>
            <person name="Concepcion G."/>
            <person name="Jordan M."/>
            <person name="Riva A."/>
            <person name="Barbazuk W."/>
            <person name="Harkins T."/>
        </authorList>
    </citation>
    <scope>NUCLEOTIDE SEQUENCE [LARGE SCALE GENOMIC DNA]</scope>
    <source>
        <strain evidence="7">cv. Jamaican Lion 4</strain>
        <tissue evidence="6">Leaf</tissue>
    </source>
</reference>
<dbReference type="GO" id="GO:0009699">
    <property type="term" value="P:phenylpropanoid biosynthetic process"/>
    <property type="evidence" value="ECO:0007669"/>
    <property type="project" value="UniProtKB-ARBA"/>
</dbReference>
<keyword evidence="5" id="KW-1133">Transmembrane helix</keyword>
<evidence type="ECO:0000313" key="6">
    <source>
        <dbReference type="EMBL" id="KAF4366022.1"/>
    </source>
</evidence>
<dbReference type="InterPro" id="IPR004265">
    <property type="entry name" value="Dirigent"/>
</dbReference>
<dbReference type="AlphaFoldDB" id="A0A7J6F5N2"/>